<organism evidence="1">
    <name type="scientific">Manihot esculenta</name>
    <name type="common">Cassava</name>
    <name type="synonym">Jatropha manihot</name>
    <dbReference type="NCBI Taxonomy" id="3983"/>
    <lineage>
        <taxon>Eukaryota</taxon>
        <taxon>Viridiplantae</taxon>
        <taxon>Streptophyta</taxon>
        <taxon>Embryophyta</taxon>
        <taxon>Tracheophyta</taxon>
        <taxon>Spermatophyta</taxon>
        <taxon>Magnoliopsida</taxon>
        <taxon>eudicotyledons</taxon>
        <taxon>Gunneridae</taxon>
        <taxon>Pentapetalae</taxon>
        <taxon>rosids</taxon>
        <taxon>fabids</taxon>
        <taxon>Malpighiales</taxon>
        <taxon>Euphorbiaceae</taxon>
        <taxon>Crotonoideae</taxon>
        <taxon>Manihoteae</taxon>
        <taxon>Manihot</taxon>
    </lineage>
</organism>
<name>A0A2C9UPN8_MANES</name>
<protein>
    <submittedName>
        <fullName evidence="1">Uncharacterized protein</fullName>
    </submittedName>
</protein>
<dbReference type="EMBL" id="CM004399">
    <property type="protein sequence ID" value="OAY33073.1"/>
    <property type="molecule type" value="Genomic_DNA"/>
</dbReference>
<sequence>MNLFVFRLLFLLLDIFMLSCISFLSSFAEPISIAFCLF</sequence>
<reference evidence="1" key="1">
    <citation type="submission" date="2016-02" db="EMBL/GenBank/DDBJ databases">
        <title>WGS assembly of Manihot esculenta.</title>
        <authorList>
            <person name="Bredeson J.V."/>
            <person name="Prochnik S.E."/>
            <person name="Lyons J.B."/>
            <person name="Schmutz J."/>
            <person name="Grimwood J."/>
            <person name="Vrebalov J."/>
            <person name="Bart R.S."/>
            <person name="Amuge T."/>
            <person name="Ferguson M.E."/>
            <person name="Green R."/>
            <person name="Putnam N."/>
            <person name="Stites J."/>
            <person name="Rounsley S."/>
            <person name="Rokhsar D.S."/>
        </authorList>
    </citation>
    <scope>NUCLEOTIDE SEQUENCE [LARGE SCALE GENOMIC DNA]</scope>
    <source>
        <tissue evidence="1">Leaf</tissue>
    </source>
</reference>
<evidence type="ECO:0000313" key="1">
    <source>
        <dbReference type="EMBL" id="OAY33073.1"/>
    </source>
</evidence>
<gene>
    <name evidence="1" type="ORF">MANES_13G067700</name>
</gene>
<dbReference type="AlphaFoldDB" id="A0A2C9UPN8"/>
<proteinExistence type="predicted"/>
<accession>A0A2C9UPN8</accession>